<keyword evidence="1" id="KW-0472">Membrane</keyword>
<evidence type="ECO:0000313" key="2">
    <source>
        <dbReference type="EMBL" id="BAU31022.1"/>
    </source>
</evidence>
<keyword evidence="1" id="KW-1133">Transmembrane helix</keyword>
<dbReference type="EMBL" id="AP017315">
    <property type="protein sequence ID" value="BAU31022.1"/>
    <property type="molecule type" value="Genomic_DNA"/>
</dbReference>
<protein>
    <submittedName>
        <fullName evidence="2">Glycosyl transferase family 2</fullName>
    </submittedName>
</protein>
<organism evidence="2 3">
    <name type="scientific">Microcella alkaliphila</name>
    <dbReference type="NCBI Taxonomy" id="279828"/>
    <lineage>
        <taxon>Bacteria</taxon>
        <taxon>Bacillati</taxon>
        <taxon>Actinomycetota</taxon>
        <taxon>Actinomycetes</taxon>
        <taxon>Micrococcales</taxon>
        <taxon>Microbacteriaceae</taxon>
        <taxon>Microcella</taxon>
    </lineage>
</organism>
<reference evidence="2 3" key="2">
    <citation type="submission" date="2016-01" db="EMBL/GenBank/DDBJ databases">
        <title>Microcella alkaliphila JAM AC0309 whole genome shotgun sequence.</title>
        <authorList>
            <person name="Kurata A."/>
            <person name="Hirose Y."/>
            <person name="Kishimoto N."/>
            <person name="Kobayashi T."/>
        </authorList>
    </citation>
    <scope>NUCLEOTIDE SEQUENCE [LARGE SCALE GENOMIC DNA]</scope>
    <source>
        <strain evidence="2 3">JAM AC0309</strain>
    </source>
</reference>
<keyword evidence="1" id="KW-0812">Transmembrane</keyword>
<dbReference type="GO" id="GO:0016740">
    <property type="term" value="F:transferase activity"/>
    <property type="evidence" value="ECO:0007669"/>
    <property type="project" value="UniProtKB-KW"/>
</dbReference>
<keyword evidence="2" id="KW-0808">Transferase</keyword>
<sequence length="79" mass="7628">MSAVLLLTTPALLWGLLLLASAALKDPGLGGLGASTLLPLGVASTVGLAGATGVALASRFAAPADEPAAPLFGVDHSNH</sequence>
<feature type="transmembrane region" description="Helical" evidence="1">
    <location>
        <begin position="38"/>
        <end position="57"/>
    </location>
</feature>
<dbReference type="Proteomes" id="UP000218965">
    <property type="component" value="Chromosome"/>
</dbReference>
<evidence type="ECO:0000313" key="3">
    <source>
        <dbReference type="Proteomes" id="UP000218965"/>
    </source>
</evidence>
<dbReference type="RefSeq" id="WP_096419959.1">
    <property type="nucleotide sequence ID" value="NZ_AP017315.1"/>
</dbReference>
<reference evidence="3" key="1">
    <citation type="submission" date="2015-12" db="EMBL/GenBank/DDBJ databases">
        <authorList>
            <person name="Shamseldin A."/>
            <person name="Moawad H."/>
            <person name="Abd El-Rahim W.M."/>
            <person name="Sadowsky M.J."/>
        </authorList>
    </citation>
    <scope>NUCLEOTIDE SEQUENCE [LARGE SCALE GENOMIC DNA]</scope>
    <source>
        <strain evidence="3">JAM AC0309</strain>
    </source>
</reference>
<dbReference type="AlphaFoldDB" id="A0A0U5BCM8"/>
<name>A0A0U5BCM8_9MICO</name>
<proteinExistence type="predicted"/>
<accession>A0A0U5BCM8</accession>
<gene>
    <name evidence="2" type="ORF">MalAC0309_0144</name>
</gene>
<dbReference type="KEGG" id="malk:MalAC0309_0144"/>
<evidence type="ECO:0000256" key="1">
    <source>
        <dbReference type="SAM" id="Phobius"/>
    </source>
</evidence>